<keyword evidence="1" id="KW-1133">Transmembrane helix</keyword>
<keyword evidence="1" id="KW-0812">Transmembrane</keyword>
<feature type="transmembrane region" description="Helical" evidence="1">
    <location>
        <begin position="35"/>
        <end position="57"/>
    </location>
</feature>
<feature type="transmembrane region" description="Helical" evidence="1">
    <location>
        <begin position="7"/>
        <end position="29"/>
    </location>
</feature>
<proteinExistence type="predicted"/>
<organism evidence="2 3">
    <name type="scientific">Vibrio palustris</name>
    <dbReference type="NCBI Taxonomy" id="1918946"/>
    <lineage>
        <taxon>Bacteria</taxon>
        <taxon>Pseudomonadati</taxon>
        <taxon>Pseudomonadota</taxon>
        <taxon>Gammaproteobacteria</taxon>
        <taxon>Vibrionales</taxon>
        <taxon>Vibrionaceae</taxon>
        <taxon>Vibrio</taxon>
    </lineage>
</organism>
<name>A0A1R4B522_9VIBR</name>
<dbReference type="EMBL" id="FUFT01000005">
    <property type="protein sequence ID" value="SJL84028.1"/>
    <property type="molecule type" value="Genomic_DNA"/>
</dbReference>
<dbReference type="AlphaFoldDB" id="A0A1R4B522"/>
<dbReference type="RefSeq" id="WP_077314426.1">
    <property type="nucleotide sequence ID" value="NZ_AP024888.1"/>
</dbReference>
<feature type="transmembrane region" description="Helical" evidence="1">
    <location>
        <begin position="69"/>
        <end position="89"/>
    </location>
</feature>
<dbReference type="OrthoDB" id="9948784at2"/>
<gene>
    <name evidence="2" type="ORF">VPAL9027_02008</name>
</gene>
<evidence type="ECO:0000313" key="2">
    <source>
        <dbReference type="EMBL" id="SJL84028.1"/>
    </source>
</evidence>
<reference evidence="2 3" key="1">
    <citation type="submission" date="2017-02" db="EMBL/GenBank/DDBJ databases">
        <authorList>
            <person name="Peterson S.W."/>
        </authorList>
    </citation>
    <scope>NUCLEOTIDE SEQUENCE [LARGE SCALE GENOMIC DNA]</scope>
    <source>
        <strain evidence="2 3">CECT 9027</strain>
    </source>
</reference>
<keyword evidence="3" id="KW-1185">Reference proteome</keyword>
<evidence type="ECO:0000313" key="3">
    <source>
        <dbReference type="Proteomes" id="UP000189475"/>
    </source>
</evidence>
<keyword evidence="1" id="KW-0472">Membrane</keyword>
<accession>A0A1R4B522</accession>
<feature type="transmembrane region" description="Helical" evidence="1">
    <location>
        <begin position="109"/>
        <end position="129"/>
    </location>
</feature>
<sequence length="138" mass="15192">MVRNVIGIVFLVLSGLYIGNFCLFSFMSYPEDERVKWIMLSTFAIIVLVFHSIGLLLYKGKNWKVSTGIGLLCGAVIGVFGVAIIFAIRHSSLVQISSDAQMLDRFLNGYQFGLLTTIVLLGVGSGLLWQGRKVQGDE</sequence>
<protein>
    <submittedName>
        <fullName evidence="2">Uncharacterized protein</fullName>
    </submittedName>
</protein>
<evidence type="ECO:0000256" key="1">
    <source>
        <dbReference type="SAM" id="Phobius"/>
    </source>
</evidence>
<dbReference type="Proteomes" id="UP000189475">
    <property type="component" value="Unassembled WGS sequence"/>
</dbReference>